<feature type="compositionally biased region" description="Gly residues" evidence="1">
    <location>
        <begin position="41"/>
        <end position="50"/>
    </location>
</feature>
<evidence type="ECO:0000313" key="3">
    <source>
        <dbReference type="Proteomes" id="UP001286313"/>
    </source>
</evidence>
<protein>
    <submittedName>
        <fullName evidence="2">Uncharacterized protein</fullName>
    </submittedName>
</protein>
<dbReference type="AlphaFoldDB" id="A0AAE1G772"/>
<keyword evidence="3" id="KW-1185">Reference proteome</keyword>
<organism evidence="2 3">
    <name type="scientific">Petrolisthes cinctipes</name>
    <name type="common">Flat porcelain crab</name>
    <dbReference type="NCBI Taxonomy" id="88211"/>
    <lineage>
        <taxon>Eukaryota</taxon>
        <taxon>Metazoa</taxon>
        <taxon>Ecdysozoa</taxon>
        <taxon>Arthropoda</taxon>
        <taxon>Crustacea</taxon>
        <taxon>Multicrustacea</taxon>
        <taxon>Malacostraca</taxon>
        <taxon>Eumalacostraca</taxon>
        <taxon>Eucarida</taxon>
        <taxon>Decapoda</taxon>
        <taxon>Pleocyemata</taxon>
        <taxon>Anomura</taxon>
        <taxon>Galatheoidea</taxon>
        <taxon>Porcellanidae</taxon>
        <taxon>Petrolisthes</taxon>
    </lineage>
</organism>
<feature type="region of interest" description="Disordered" evidence="1">
    <location>
        <begin position="1"/>
        <end position="51"/>
    </location>
</feature>
<reference evidence="2" key="1">
    <citation type="submission" date="2023-10" db="EMBL/GenBank/DDBJ databases">
        <title>Genome assemblies of two species of porcelain crab, Petrolisthes cinctipes and Petrolisthes manimaculis (Anomura: Porcellanidae).</title>
        <authorList>
            <person name="Angst P."/>
        </authorList>
    </citation>
    <scope>NUCLEOTIDE SEQUENCE</scope>
    <source>
        <strain evidence="2">PB745_01</strain>
        <tissue evidence="2">Gill</tissue>
    </source>
</reference>
<gene>
    <name evidence="2" type="ORF">Pcinc_008134</name>
</gene>
<evidence type="ECO:0000313" key="2">
    <source>
        <dbReference type="EMBL" id="KAK3887774.1"/>
    </source>
</evidence>
<name>A0AAE1G772_PETCI</name>
<dbReference type="Proteomes" id="UP001286313">
    <property type="component" value="Unassembled WGS sequence"/>
</dbReference>
<dbReference type="EMBL" id="JAWQEG010000608">
    <property type="protein sequence ID" value="KAK3887774.1"/>
    <property type="molecule type" value="Genomic_DNA"/>
</dbReference>
<proteinExistence type="predicted"/>
<sequence>MRTCCLPGTDRRGVKARRSQAGTTGEREGGGEGVNVEWGARGRGGRGGAAKSGLWEGVYREVGGALLGGGGGKKQKSGRRGGEEAEKWREGGTMEKE</sequence>
<feature type="region of interest" description="Disordered" evidence="1">
    <location>
        <begin position="67"/>
        <end position="97"/>
    </location>
</feature>
<evidence type="ECO:0000256" key="1">
    <source>
        <dbReference type="SAM" id="MobiDB-lite"/>
    </source>
</evidence>
<feature type="compositionally biased region" description="Basic and acidic residues" evidence="1">
    <location>
        <begin position="80"/>
        <end position="97"/>
    </location>
</feature>
<comment type="caution">
    <text evidence="2">The sequence shown here is derived from an EMBL/GenBank/DDBJ whole genome shotgun (WGS) entry which is preliminary data.</text>
</comment>
<accession>A0AAE1G772</accession>